<keyword evidence="4" id="KW-1185">Reference proteome</keyword>
<evidence type="ECO:0000256" key="1">
    <source>
        <dbReference type="SAM" id="MobiDB-lite"/>
    </source>
</evidence>
<dbReference type="OrthoDB" id="10629862at2759"/>
<feature type="region of interest" description="Disordered" evidence="1">
    <location>
        <begin position="199"/>
        <end position="218"/>
    </location>
</feature>
<dbReference type="AlphaFoldDB" id="A0A1D2MJR6"/>
<accession>A0A1D2MJR6</accession>
<dbReference type="Proteomes" id="UP000094527">
    <property type="component" value="Unassembled WGS sequence"/>
</dbReference>
<name>A0A1D2MJR6_ORCCI</name>
<keyword evidence="2" id="KW-1133">Transmembrane helix</keyword>
<organism evidence="3 4">
    <name type="scientific">Orchesella cincta</name>
    <name type="common">Springtail</name>
    <name type="synonym">Podura cincta</name>
    <dbReference type="NCBI Taxonomy" id="48709"/>
    <lineage>
        <taxon>Eukaryota</taxon>
        <taxon>Metazoa</taxon>
        <taxon>Ecdysozoa</taxon>
        <taxon>Arthropoda</taxon>
        <taxon>Hexapoda</taxon>
        <taxon>Collembola</taxon>
        <taxon>Entomobryomorpha</taxon>
        <taxon>Entomobryoidea</taxon>
        <taxon>Orchesellidae</taxon>
        <taxon>Orchesellinae</taxon>
        <taxon>Orchesella</taxon>
    </lineage>
</organism>
<protein>
    <submittedName>
        <fullName evidence="3">Uncharacterized protein</fullName>
    </submittedName>
</protein>
<reference evidence="3 4" key="1">
    <citation type="journal article" date="2016" name="Genome Biol. Evol.">
        <title>Gene Family Evolution Reflects Adaptation to Soil Environmental Stressors in the Genome of the Collembolan Orchesella cincta.</title>
        <authorList>
            <person name="Faddeeva-Vakhrusheva A."/>
            <person name="Derks M.F."/>
            <person name="Anvar S.Y."/>
            <person name="Agamennone V."/>
            <person name="Suring W."/>
            <person name="Smit S."/>
            <person name="van Straalen N.M."/>
            <person name="Roelofs D."/>
        </authorList>
    </citation>
    <scope>NUCLEOTIDE SEQUENCE [LARGE SCALE GENOMIC DNA]</scope>
    <source>
        <tissue evidence="3">Mixed pool</tissue>
    </source>
</reference>
<sequence length="218" mass="23159">MMTVNRCFISDEPIDPLLDGGFGGLGGPGFGGFGGFGPSYLPQTWIGSALGAKGDLLFPIVIFVFFVVGVWTVIQLLLGFIVPLIASKLAIKGAKAGALFGKRDVTGQETTSELDFITNAVLDALNEPKCLKYVACHSGQFLNGMAGGKEQTQSYEGILKSLSTMTHSDALAIFKNAFVDGKENCSQFKCHADHENTVDVDPAHNSASHNETENSVHS</sequence>
<evidence type="ECO:0000256" key="2">
    <source>
        <dbReference type="SAM" id="Phobius"/>
    </source>
</evidence>
<keyword evidence="2" id="KW-0812">Transmembrane</keyword>
<proteinExistence type="predicted"/>
<comment type="caution">
    <text evidence="3">The sequence shown here is derived from an EMBL/GenBank/DDBJ whole genome shotgun (WGS) entry which is preliminary data.</text>
</comment>
<evidence type="ECO:0000313" key="4">
    <source>
        <dbReference type="Proteomes" id="UP000094527"/>
    </source>
</evidence>
<dbReference type="EMBL" id="LJIJ01001044">
    <property type="protein sequence ID" value="ODM93223.1"/>
    <property type="molecule type" value="Genomic_DNA"/>
</dbReference>
<feature type="transmembrane region" description="Helical" evidence="2">
    <location>
        <begin position="56"/>
        <end position="85"/>
    </location>
</feature>
<evidence type="ECO:0000313" key="3">
    <source>
        <dbReference type="EMBL" id="ODM93223.1"/>
    </source>
</evidence>
<gene>
    <name evidence="3" type="ORF">Ocin01_13463</name>
</gene>
<keyword evidence="2" id="KW-0472">Membrane</keyword>